<dbReference type="EMBL" id="JABFAC010000011">
    <property type="protein sequence ID" value="MBA0628345.1"/>
    <property type="molecule type" value="Genomic_DNA"/>
</dbReference>
<feature type="region of interest" description="Disordered" evidence="1">
    <location>
        <begin position="15"/>
        <end position="41"/>
    </location>
</feature>
<evidence type="ECO:0000313" key="2">
    <source>
        <dbReference type="EMBL" id="MBA0628345.1"/>
    </source>
</evidence>
<accession>A0A7J8SR91</accession>
<keyword evidence="3" id="KW-1185">Reference proteome</keyword>
<dbReference type="Proteomes" id="UP000593561">
    <property type="component" value="Unassembled WGS sequence"/>
</dbReference>
<proteinExistence type="predicted"/>
<gene>
    <name evidence="2" type="ORF">Godav_023089</name>
</gene>
<name>A0A7J8SR91_GOSDV</name>
<dbReference type="AlphaFoldDB" id="A0A7J8SR91"/>
<evidence type="ECO:0000313" key="3">
    <source>
        <dbReference type="Proteomes" id="UP000593561"/>
    </source>
</evidence>
<protein>
    <submittedName>
        <fullName evidence="2">Uncharacterized protein</fullName>
    </submittedName>
</protein>
<evidence type="ECO:0000256" key="1">
    <source>
        <dbReference type="SAM" id="MobiDB-lite"/>
    </source>
</evidence>
<sequence>MLRWTSIGRTQDGKTLKRLHNSTGRTESSIDTTLGSTDTTQTSTDRTLFSVQGSFGLGSVLIPWFDQLKDFYRYKSHFTDTTKLQTEFTASFYGYNDSILFPTAANIHKVVRGLKYKDVFVAISVKGTPSWWNMKNGSHDDHLKTTTLGGYRINGKPRIVTMEE</sequence>
<reference evidence="2 3" key="1">
    <citation type="journal article" date="2019" name="Genome Biol. Evol.">
        <title>Insights into the evolution of the New World diploid cottons (Gossypium, subgenus Houzingenia) based on genome sequencing.</title>
        <authorList>
            <person name="Grover C.E."/>
            <person name="Arick M.A. 2nd"/>
            <person name="Thrash A."/>
            <person name="Conover J.L."/>
            <person name="Sanders W.S."/>
            <person name="Peterson D.G."/>
            <person name="Frelichowski J.E."/>
            <person name="Scheffler J.A."/>
            <person name="Scheffler B.E."/>
            <person name="Wendel J.F."/>
        </authorList>
    </citation>
    <scope>NUCLEOTIDE SEQUENCE [LARGE SCALE GENOMIC DNA]</scope>
    <source>
        <strain evidence="2">27</strain>
        <tissue evidence="2">Leaf</tissue>
    </source>
</reference>
<feature type="compositionally biased region" description="Low complexity" evidence="1">
    <location>
        <begin position="29"/>
        <end position="41"/>
    </location>
</feature>
<comment type="caution">
    <text evidence="2">The sequence shown here is derived from an EMBL/GenBank/DDBJ whole genome shotgun (WGS) entry which is preliminary data.</text>
</comment>
<organism evidence="2 3">
    <name type="scientific">Gossypium davidsonii</name>
    <name type="common">Davidson's cotton</name>
    <name type="synonym">Gossypium klotzschianum subsp. davidsonii</name>
    <dbReference type="NCBI Taxonomy" id="34287"/>
    <lineage>
        <taxon>Eukaryota</taxon>
        <taxon>Viridiplantae</taxon>
        <taxon>Streptophyta</taxon>
        <taxon>Embryophyta</taxon>
        <taxon>Tracheophyta</taxon>
        <taxon>Spermatophyta</taxon>
        <taxon>Magnoliopsida</taxon>
        <taxon>eudicotyledons</taxon>
        <taxon>Gunneridae</taxon>
        <taxon>Pentapetalae</taxon>
        <taxon>rosids</taxon>
        <taxon>malvids</taxon>
        <taxon>Malvales</taxon>
        <taxon>Malvaceae</taxon>
        <taxon>Malvoideae</taxon>
        <taxon>Gossypium</taxon>
    </lineage>
</organism>